<keyword evidence="12" id="KW-1185">Reference proteome</keyword>
<dbReference type="CDD" id="cd00383">
    <property type="entry name" value="trans_reg_C"/>
    <property type="match status" value="1"/>
</dbReference>
<dbReference type="SUPFAM" id="SSF46894">
    <property type="entry name" value="C-terminal effector domain of the bipartite response regulators"/>
    <property type="match status" value="1"/>
</dbReference>
<dbReference type="GO" id="GO:0000976">
    <property type="term" value="F:transcription cis-regulatory region binding"/>
    <property type="evidence" value="ECO:0007669"/>
    <property type="project" value="TreeGrafter"/>
</dbReference>
<evidence type="ECO:0000256" key="1">
    <source>
        <dbReference type="ARBA" id="ARBA00022553"/>
    </source>
</evidence>
<dbReference type="SMART" id="SM00862">
    <property type="entry name" value="Trans_reg_C"/>
    <property type="match status" value="1"/>
</dbReference>
<comment type="caution">
    <text evidence="10">The sequence shown here is derived from an EMBL/GenBank/DDBJ whole genome shotgun (WGS) entry which is preliminary data.</text>
</comment>
<dbReference type="RefSeq" id="WP_138592513.1">
    <property type="nucleotide sequence ID" value="NZ_PNBW01000047.1"/>
</dbReference>
<reference evidence="12 13" key="2">
    <citation type="submission" date="2019-06" db="EMBL/GenBank/DDBJ databases">
        <title>Co-occurence of chitin degradation, pigmentation and bioactivity in marine Pseudoalteromonas.</title>
        <authorList>
            <person name="Sonnenschein E.C."/>
            <person name="Bech P.K."/>
        </authorList>
    </citation>
    <scope>NUCLEOTIDE SEQUENCE [LARGE SCALE GENOMIC DNA]</scope>
    <source>
        <strain evidence="13">S3790</strain>
        <strain evidence="11 12">S3895</strain>
    </source>
</reference>
<dbReference type="Pfam" id="PF00486">
    <property type="entry name" value="Trans_reg_C"/>
    <property type="match status" value="1"/>
</dbReference>
<sequence length="238" mass="27279">MTELNFRSLSSATRVLVAYSDDVLSESLLNELEFAGVTVDYAGNFLTAMHLLSEHVFDFIFVSDKLIGGTGTKLVTQVRSHLPRNLVIFYSYSHKLNLDERLNLYRQGVDDVYCELTPVREQLAKLNAIASRTQSDEHSILTLGPLRLDIKNRQVLRDGQEVKLTQTGFQILKKLLKSSPNVVAKQELEWDLWRDEPPTTDVLRSHMYHLRRQLDKPFGFPLIHTIHGHGFKLLQQAH</sequence>
<reference evidence="10 13" key="1">
    <citation type="submission" date="2018-01" db="EMBL/GenBank/DDBJ databases">
        <authorList>
            <person name="Paulsen S."/>
            <person name="Gram L.K."/>
        </authorList>
    </citation>
    <scope>NUCLEOTIDE SEQUENCE [LARGE SCALE GENOMIC DNA]</scope>
    <source>
        <strain evidence="10 13">S3790</strain>
        <strain evidence="11">S3895</strain>
    </source>
</reference>
<dbReference type="AlphaFoldDB" id="A0A5S3V6S3"/>
<accession>A0A5S3V6S3</accession>
<dbReference type="Gene3D" id="1.10.10.10">
    <property type="entry name" value="Winged helix-like DNA-binding domain superfamily/Winged helix DNA-binding domain"/>
    <property type="match status" value="1"/>
</dbReference>
<evidence type="ECO:0000259" key="8">
    <source>
        <dbReference type="PROSITE" id="PS50110"/>
    </source>
</evidence>
<keyword evidence="2" id="KW-0902">Two-component regulatory system</keyword>
<dbReference type="GO" id="GO:0005829">
    <property type="term" value="C:cytosol"/>
    <property type="evidence" value="ECO:0007669"/>
    <property type="project" value="TreeGrafter"/>
</dbReference>
<dbReference type="PROSITE" id="PS50110">
    <property type="entry name" value="RESPONSE_REGULATORY"/>
    <property type="match status" value="1"/>
</dbReference>
<keyword evidence="5" id="KW-0804">Transcription</keyword>
<evidence type="ECO:0000313" key="13">
    <source>
        <dbReference type="Proteomes" id="UP000307217"/>
    </source>
</evidence>
<evidence type="ECO:0000256" key="5">
    <source>
        <dbReference type="ARBA" id="ARBA00023163"/>
    </source>
</evidence>
<evidence type="ECO:0000256" key="7">
    <source>
        <dbReference type="PROSITE-ProRule" id="PRU01091"/>
    </source>
</evidence>
<dbReference type="InterPro" id="IPR001789">
    <property type="entry name" value="Sig_transdc_resp-reg_receiver"/>
</dbReference>
<evidence type="ECO:0000256" key="6">
    <source>
        <dbReference type="PROSITE-ProRule" id="PRU00169"/>
    </source>
</evidence>
<feature type="DNA-binding region" description="OmpR/PhoB-type" evidence="7">
    <location>
        <begin position="138"/>
        <end position="235"/>
    </location>
</feature>
<feature type="domain" description="OmpR/PhoB-type" evidence="9">
    <location>
        <begin position="138"/>
        <end position="235"/>
    </location>
</feature>
<dbReference type="Proteomes" id="UP000307164">
    <property type="component" value="Unassembled WGS sequence"/>
</dbReference>
<dbReference type="PROSITE" id="PS51755">
    <property type="entry name" value="OMPR_PHOB"/>
    <property type="match status" value="1"/>
</dbReference>
<feature type="domain" description="Response regulatory" evidence="8">
    <location>
        <begin position="14"/>
        <end position="130"/>
    </location>
</feature>
<evidence type="ECO:0000259" key="9">
    <source>
        <dbReference type="PROSITE" id="PS51755"/>
    </source>
</evidence>
<dbReference type="OrthoDB" id="6297593at2"/>
<reference evidence="10" key="3">
    <citation type="submission" date="2019-09" db="EMBL/GenBank/DDBJ databases">
        <title>Co-occurence of chitin degradation, pigmentation and bioactivity in marine Pseudoalteromonas.</title>
        <authorList>
            <person name="Sonnenschein E.C."/>
            <person name="Bech P.K."/>
        </authorList>
    </citation>
    <scope>NUCLEOTIDE SEQUENCE</scope>
    <source>
        <strain evidence="10">S3790</strain>
    </source>
</reference>
<dbReference type="InterPro" id="IPR011006">
    <property type="entry name" value="CheY-like_superfamily"/>
</dbReference>
<dbReference type="GO" id="GO:0032993">
    <property type="term" value="C:protein-DNA complex"/>
    <property type="evidence" value="ECO:0007669"/>
    <property type="project" value="TreeGrafter"/>
</dbReference>
<evidence type="ECO:0008006" key="14">
    <source>
        <dbReference type="Google" id="ProtNLM"/>
    </source>
</evidence>
<dbReference type="Gene3D" id="3.40.50.2300">
    <property type="match status" value="1"/>
</dbReference>
<dbReference type="SUPFAM" id="SSF52172">
    <property type="entry name" value="CheY-like"/>
    <property type="match status" value="1"/>
</dbReference>
<dbReference type="GO" id="GO:0006355">
    <property type="term" value="P:regulation of DNA-templated transcription"/>
    <property type="evidence" value="ECO:0007669"/>
    <property type="project" value="InterPro"/>
</dbReference>
<evidence type="ECO:0000313" key="12">
    <source>
        <dbReference type="Proteomes" id="UP000307164"/>
    </source>
</evidence>
<dbReference type="InterPro" id="IPR001867">
    <property type="entry name" value="OmpR/PhoB-type_DNA-bd"/>
</dbReference>
<dbReference type="CDD" id="cd00156">
    <property type="entry name" value="REC"/>
    <property type="match status" value="1"/>
</dbReference>
<evidence type="ECO:0000256" key="4">
    <source>
        <dbReference type="ARBA" id="ARBA00023125"/>
    </source>
</evidence>
<dbReference type="PANTHER" id="PTHR48111">
    <property type="entry name" value="REGULATOR OF RPOS"/>
    <property type="match status" value="1"/>
</dbReference>
<name>A0A5S3V6S3_9GAMM</name>
<evidence type="ECO:0000256" key="2">
    <source>
        <dbReference type="ARBA" id="ARBA00023012"/>
    </source>
</evidence>
<keyword evidence="3" id="KW-0805">Transcription regulation</keyword>
<dbReference type="Proteomes" id="UP000307217">
    <property type="component" value="Unassembled WGS sequence"/>
</dbReference>
<evidence type="ECO:0000313" key="11">
    <source>
        <dbReference type="EMBL" id="TMO74610.1"/>
    </source>
</evidence>
<dbReference type="PANTHER" id="PTHR48111:SF22">
    <property type="entry name" value="REGULATOR OF RPOS"/>
    <property type="match status" value="1"/>
</dbReference>
<dbReference type="GO" id="GO:0000156">
    <property type="term" value="F:phosphorelay response regulator activity"/>
    <property type="evidence" value="ECO:0007669"/>
    <property type="project" value="TreeGrafter"/>
</dbReference>
<keyword evidence="1" id="KW-0597">Phosphoprotein</keyword>
<keyword evidence="4 7" id="KW-0238">DNA-binding</keyword>
<dbReference type="EMBL" id="PNBX01000062">
    <property type="protein sequence ID" value="TMO67143.1"/>
    <property type="molecule type" value="Genomic_DNA"/>
</dbReference>
<gene>
    <name evidence="10" type="ORF">CWC19_14395</name>
    <name evidence="11" type="ORF">CWC20_10265</name>
</gene>
<protein>
    <recommendedName>
        <fullName evidence="14">DNA-binding response regulator</fullName>
    </recommendedName>
</protein>
<dbReference type="InterPro" id="IPR036388">
    <property type="entry name" value="WH-like_DNA-bd_sf"/>
</dbReference>
<dbReference type="InterPro" id="IPR016032">
    <property type="entry name" value="Sig_transdc_resp-reg_C-effctor"/>
</dbReference>
<dbReference type="EMBL" id="PNBW01000047">
    <property type="protein sequence ID" value="TMO74610.1"/>
    <property type="molecule type" value="Genomic_DNA"/>
</dbReference>
<comment type="caution">
    <text evidence="6">Lacks conserved residue(s) required for the propagation of feature annotation.</text>
</comment>
<dbReference type="InterPro" id="IPR039420">
    <property type="entry name" value="WalR-like"/>
</dbReference>
<evidence type="ECO:0000256" key="3">
    <source>
        <dbReference type="ARBA" id="ARBA00023015"/>
    </source>
</evidence>
<evidence type="ECO:0000313" key="10">
    <source>
        <dbReference type="EMBL" id="TMO67143.1"/>
    </source>
</evidence>
<proteinExistence type="predicted"/>
<organism evidence="10 13">
    <name type="scientific">Pseudoalteromonas aurantia</name>
    <dbReference type="NCBI Taxonomy" id="43654"/>
    <lineage>
        <taxon>Bacteria</taxon>
        <taxon>Pseudomonadati</taxon>
        <taxon>Pseudomonadota</taxon>
        <taxon>Gammaproteobacteria</taxon>
        <taxon>Alteromonadales</taxon>
        <taxon>Pseudoalteromonadaceae</taxon>
        <taxon>Pseudoalteromonas</taxon>
    </lineage>
</organism>